<dbReference type="SUPFAM" id="SSF102198">
    <property type="entry name" value="Putative cyclase"/>
    <property type="match status" value="1"/>
</dbReference>
<reference evidence="2" key="1">
    <citation type="submission" date="2022-03" db="EMBL/GenBank/DDBJ databases">
        <authorList>
            <person name="Martin C."/>
        </authorList>
    </citation>
    <scope>NUCLEOTIDE SEQUENCE</scope>
</reference>
<dbReference type="AlphaFoldDB" id="A0A8S4Q923"/>
<dbReference type="InterPro" id="IPR037175">
    <property type="entry name" value="KFase_sf"/>
</dbReference>
<evidence type="ECO:0008006" key="4">
    <source>
        <dbReference type="Google" id="ProtNLM"/>
    </source>
</evidence>
<name>A0A8S4Q923_OWEFU</name>
<comment type="caution">
    <text evidence="2">The sequence shown here is derived from an EMBL/GenBank/DDBJ whole genome shotgun (WGS) entry which is preliminary data.</text>
</comment>
<dbReference type="Pfam" id="PF04199">
    <property type="entry name" value="Cyclase"/>
    <property type="match status" value="1"/>
</dbReference>
<keyword evidence="3" id="KW-1185">Reference proteome</keyword>
<dbReference type="Proteomes" id="UP000749559">
    <property type="component" value="Unassembled WGS sequence"/>
</dbReference>
<dbReference type="PANTHER" id="PTHR31118">
    <property type="entry name" value="CYCLASE-LIKE PROTEIN 2"/>
    <property type="match status" value="1"/>
</dbReference>
<dbReference type="InterPro" id="IPR007325">
    <property type="entry name" value="KFase/CYL"/>
</dbReference>
<dbReference type="Gene3D" id="3.50.30.50">
    <property type="entry name" value="Putative cyclase"/>
    <property type="match status" value="1"/>
</dbReference>
<dbReference type="EMBL" id="CAIIXF020000018">
    <property type="protein sequence ID" value="CAH1802683.1"/>
    <property type="molecule type" value="Genomic_DNA"/>
</dbReference>
<comment type="similarity">
    <text evidence="1">Belongs to the Cyclase 1 superfamily.</text>
</comment>
<evidence type="ECO:0000313" key="2">
    <source>
        <dbReference type="EMBL" id="CAH1802683.1"/>
    </source>
</evidence>
<protein>
    <recommendedName>
        <fullName evidence="4">Cyclase family protein</fullName>
    </recommendedName>
</protein>
<evidence type="ECO:0000313" key="3">
    <source>
        <dbReference type="Proteomes" id="UP000749559"/>
    </source>
</evidence>
<dbReference type="OrthoDB" id="7108654at2759"/>
<sequence length="273" mass="31110">SKDRWIDMTHEMSNGAVIGGRYEHNVTFRGERGRNPSRYWYEDGEVYVAEHTGTHFAAPCHFARGKWRMEDIPPERLIQQAFVVDVSASVARDQSYEILPKDLIEWDKKNRRTIPPLSILLFHTGMGQHYFDKTRYMGTNNVSNRAAVKYPGIHVDTANWIVQNMNISGVGIDSYSVEGVRTWRDETYLTQRALAADNIYYIENMVNLDKIHHYRSTLFVGPMKIKGGSGSPVRVLAFGRPPKSDASASNLSILTTVCVLSFNALYQLFMRLA</sequence>
<dbReference type="GO" id="GO:0019441">
    <property type="term" value="P:L-tryptophan catabolic process to kynurenine"/>
    <property type="evidence" value="ECO:0007669"/>
    <property type="project" value="InterPro"/>
</dbReference>
<feature type="non-terminal residue" evidence="2">
    <location>
        <position position="273"/>
    </location>
</feature>
<dbReference type="PANTHER" id="PTHR31118:SF12">
    <property type="entry name" value="CYCLASE-LIKE PROTEIN 2"/>
    <property type="match status" value="1"/>
</dbReference>
<proteinExistence type="inferred from homology"/>
<dbReference type="GO" id="GO:0004061">
    <property type="term" value="F:arylformamidase activity"/>
    <property type="evidence" value="ECO:0007669"/>
    <property type="project" value="InterPro"/>
</dbReference>
<organism evidence="2 3">
    <name type="scientific">Owenia fusiformis</name>
    <name type="common">Polychaete worm</name>
    <dbReference type="NCBI Taxonomy" id="6347"/>
    <lineage>
        <taxon>Eukaryota</taxon>
        <taxon>Metazoa</taxon>
        <taxon>Spiralia</taxon>
        <taxon>Lophotrochozoa</taxon>
        <taxon>Annelida</taxon>
        <taxon>Polychaeta</taxon>
        <taxon>Sedentaria</taxon>
        <taxon>Canalipalpata</taxon>
        <taxon>Sabellida</taxon>
        <taxon>Oweniida</taxon>
        <taxon>Oweniidae</taxon>
        <taxon>Owenia</taxon>
    </lineage>
</organism>
<accession>A0A8S4Q923</accession>
<evidence type="ECO:0000256" key="1">
    <source>
        <dbReference type="ARBA" id="ARBA00007865"/>
    </source>
</evidence>
<gene>
    <name evidence="2" type="ORF">OFUS_LOCUS26334</name>
</gene>